<dbReference type="InterPro" id="IPR020846">
    <property type="entry name" value="MFS_dom"/>
</dbReference>
<feature type="transmembrane region" description="Helical" evidence="5">
    <location>
        <begin position="377"/>
        <end position="399"/>
    </location>
</feature>
<dbReference type="InterPro" id="IPR036259">
    <property type="entry name" value="MFS_trans_sf"/>
</dbReference>
<accession>A0A255ZIF1</accession>
<evidence type="ECO:0000256" key="1">
    <source>
        <dbReference type="ARBA" id="ARBA00004141"/>
    </source>
</evidence>
<feature type="transmembrane region" description="Helical" evidence="5">
    <location>
        <begin position="144"/>
        <end position="163"/>
    </location>
</feature>
<keyword evidence="4 5" id="KW-0472">Membrane</keyword>
<evidence type="ECO:0000256" key="2">
    <source>
        <dbReference type="ARBA" id="ARBA00022692"/>
    </source>
</evidence>
<dbReference type="Gene3D" id="1.20.1250.20">
    <property type="entry name" value="MFS general substrate transporter like domains"/>
    <property type="match status" value="2"/>
</dbReference>
<dbReference type="InterPro" id="IPR011701">
    <property type="entry name" value="MFS"/>
</dbReference>
<feature type="transmembrane region" description="Helical" evidence="5">
    <location>
        <begin position="294"/>
        <end position="313"/>
    </location>
</feature>
<comment type="subcellular location">
    <subcellularLocation>
        <location evidence="1">Membrane</location>
        <topology evidence="1">Multi-pass membrane protein</topology>
    </subcellularLocation>
</comment>
<dbReference type="PROSITE" id="PS50850">
    <property type="entry name" value="MFS"/>
    <property type="match status" value="1"/>
</dbReference>
<keyword evidence="3 5" id="KW-1133">Transmembrane helix</keyword>
<dbReference type="GO" id="GO:0005886">
    <property type="term" value="C:plasma membrane"/>
    <property type="evidence" value="ECO:0007669"/>
    <property type="project" value="TreeGrafter"/>
</dbReference>
<feature type="transmembrane region" description="Helical" evidence="5">
    <location>
        <begin position="57"/>
        <end position="75"/>
    </location>
</feature>
<name>A0A255ZIF1_9FLAO</name>
<keyword evidence="2 5" id="KW-0812">Transmembrane</keyword>
<dbReference type="SUPFAM" id="SSF103473">
    <property type="entry name" value="MFS general substrate transporter"/>
    <property type="match status" value="1"/>
</dbReference>
<protein>
    <submittedName>
        <fullName evidence="7">MFS transporter</fullName>
    </submittedName>
</protein>
<dbReference type="PANTHER" id="PTHR23508">
    <property type="entry name" value="CARBOXYLIC ACID TRANSPORTER PROTEIN HOMOLOG"/>
    <property type="match status" value="1"/>
</dbReference>
<dbReference type="PANTHER" id="PTHR23508:SF10">
    <property type="entry name" value="CARBOXYLIC ACID TRANSPORTER PROTEIN HOMOLOG"/>
    <property type="match status" value="1"/>
</dbReference>
<evidence type="ECO:0000256" key="3">
    <source>
        <dbReference type="ARBA" id="ARBA00022989"/>
    </source>
</evidence>
<evidence type="ECO:0000256" key="5">
    <source>
        <dbReference type="SAM" id="Phobius"/>
    </source>
</evidence>
<evidence type="ECO:0000256" key="4">
    <source>
        <dbReference type="ARBA" id="ARBA00023136"/>
    </source>
</evidence>
<dbReference type="EMBL" id="NOXX01000220">
    <property type="protein sequence ID" value="OYQ40674.1"/>
    <property type="molecule type" value="Genomic_DNA"/>
</dbReference>
<feature type="transmembrane region" description="Helical" evidence="5">
    <location>
        <begin position="319"/>
        <end position="339"/>
    </location>
</feature>
<feature type="transmembrane region" description="Helical" evidence="5">
    <location>
        <begin position="175"/>
        <end position="194"/>
    </location>
</feature>
<dbReference type="Proteomes" id="UP000216035">
    <property type="component" value="Unassembled WGS sequence"/>
</dbReference>
<feature type="transmembrane region" description="Helical" evidence="5">
    <location>
        <begin position="224"/>
        <end position="245"/>
    </location>
</feature>
<keyword evidence="8" id="KW-1185">Reference proteome</keyword>
<gene>
    <name evidence="7" type="ORF">CHX27_13430</name>
</gene>
<dbReference type="AlphaFoldDB" id="A0A255ZIF1"/>
<reference evidence="7 8" key="1">
    <citation type="submission" date="2017-07" db="EMBL/GenBank/DDBJ databases">
        <title>Flavobacterium cyanobacteriorum sp. nov., isolated from cyanobacterial aggregates in a eutrophic lake.</title>
        <authorList>
            <person name="Cai H."/>
        </authorList>
    </citation>
    <scope>NUCLEOTIDE SEQUENCE [LARGE SCALE GENOMIC DNA]</scope>
    <source>
        <strain evidence="7 8">TH167</strain>
    </source>
</reference>
<evidence type="ECO:0000313" key="8">
    <source>
        <dbReference type="Proteomes" id="UP000216035"/>
    </source>
</evidence>
<evidence type="ECO:0000313" key="7">
    <source>
        <dbReference type="EMBL" id="OYQ40674.1"/>
    </source>
</evidence>
<feature type="transmembrane region" description="Helical" evidence="5">
    <location>
        <begin position="12"/>
        <end position="37"/>
    </location>
</feature>
<sequence>MLHLNMTTTKTNLLTWPVIIAALGYFVDIYDLLLFAIVRIQSLTDLGLNPDVVGTRILNFQMVGMLVGGILWGVLGDKRGRLSTLFGSIVLYSAANFACGLLPYVPKEQVADIYAWLRFFAGVGLAGELGAGITLVSESLPTKYRALGTSIVAGFGILGAVVAELTVNLAGSWSVAYLVGGLLGFALLLLRISVHESGIFESAKKQKHLKHGDFTMMFTNKSRFIRYISCVAIGLPIWYCVGVLVFLANQFGAAKGIAGVEPGKAIFWCYLLAAMGDLSSGPISYYLKSRRQAVFYFLLFTFVGVLLLLFSDYDSVGMYYFYCGWIGLGTGFWAMFVTLSAEQFGTNLRSTAATTIPNVVRGLVPLLLLSYEFLKAYFNPILAVLLVGILVFSFALIALHGTSETHERTLDFYEE</sequence>
<organism evidence="7 8">
    <name type="scientific">Flavobacterium aurantiibacter</name>
    <dbReference type="NCBI Taxonomy" id="2023067"/>
    <lineage>
        <taxon>Bacteria</taxon>
        <taxon>Pseudomonadati</taxon>
        <taxon>Bacteroidota</taxon>
        <taxon>Flavobacteriia</taxon>
        <taxon>Flavobacteriales</taxon>
        <taxon>Flavobacteriaceae</taxon>
        <taxon>Flavobacterium</taxon>
    </lineage>
</organism>
<dbReference type="Pfam" id="PF07690">
    <property type="entry name" value="MFS_1"/>
    <property type="match status" value="1"/>
</dbReference>
<feature type="transmembrane region" description="Helical" evidence="5">
    <location>
        <begin position="265"/>
        <end position="287"/>
    </location>
</feature>
<feature type="transmembrane region" description="Helical" evidence="5">
    <location>
        <begin position="82"/>
        <end position="104"/>
    </location>
</feature>
<dbReference type="OrthoDB" id="9774156at2"/>
<comment type="caution">
    <text evidence="7">The sequence shown here is derived from an EMBL/GenBank/DDBJ whole genome shotgun (WGS) entry which is preliminary data.</text>
</comment>
<proteinExistence type="predicted"/>
<dbReference type="GO" id="GO:0046943">
    <property type="term" value="F:carboxylic acid transmembrane transporter activity"/>
    <property type="evidence" value="ECO:0007669"/>
    <property type="project" value="TreeGrafter"/>
</dbReference>
<evidence type="ECO:0000259" key="6">
    <source>
        <dbReference type="PROSITE" id="PS50850"/>
    </source>
</evidence>
<feature type="domain" description="Major facilitator superfamily (MFS) profile" evidence="6">
    <location>
        <begin position="17"/>
        <end position="406"/>
    </location>
</feature>
<feature type="transmembrane region" description="Helical" evidence="5">
    <location>
        <begin position="116"/>
        <end position="137"/>
    </location>
</feature>